<gene>
    <name evidence="1" type="ORF">H9950_09300</name>
</gene>
<reference evidence="1" key="1">
    <citation type="journal article" date="2021" name="PeerJ">
        <title>Extensive microbial diversity within the chicken gut microbiome revealed by metagenomics and culture.</title>
        <authorList>
            <person name="Gilroy R."/>
            <person name="Ravi A."/>
            <person name="Getino M."/>
            <person name="Pursley I."/>
            <person name="Horton D.L."/>
            <person name="Alikhan N.F."/>
            <person name="Baker D."/>
            <person name="Gharbi K."/>
            <person name="Hall N."/>
            <person name="Watson M."/>
            <person name="Adriaenssens E.M."/>
            <person name="Foster-Nyarko E."/>
            <person name="Jarju S."/>
            <person name="Secka A."/>
            <person name="Antonio M."/>
            <person name="Oren A."/>
            <person name="Chaudhuri R.R."/>
            <person name="La Ragione R."/>
            <person name="Hildebrand F."/>
            <person name="Pallen M.J."/>
        </authorList>
    </citation>
    <scope>NUCLEOTIDE SEQUENCE</scope>
    <source>
        <strain evidence="1">ChiHjej12B11-9795</strain>
    </source>
</reference>
<accession>A0A9D2HW40</accession>
<evidence type="ECO:0000313" key="2">
    <source>
        <dbReference type="Proteomes" id="UP000823862"/>
    </source>
</evidence>
<proteinExistence type="predicted"/>
<name>A0A9D2HW40_9BACE</name>
<dbReference type="EMBL" id="DWZI01000045">
    <property type="protein sequence ID" value="HJA86364.1"/>
    <property type="molecule type" value="Genomic_DNA"/>
</dbReference>
<comment type="caution">
    <text evidence="1">The sequence shown here is derived from an EMBL/GenBank/DDBJ whole genome shotgun (WGS) entry which is preliminary data.</text>
</comment>
<protein>
    <submittedName>
        <fullName evidence="1">DUF3244 domain-containing protein</fullName>
    </submittedName>
</protein>
<dbReference type="AlphaFoldDB" id="A0A9D2HW40"/>
<reference evidence="1" key="2">
    <citation type="submission" date="2021-04" db="EMBL/GenBank/DDBJ databases">
        <authorList>
            <person name="Gilroy R."/>
        </authorList>
    </citation>
    <scope>NUCLEOTIDE SEQUENCE</scope>
    <source>
        <strain evidence="1">ChiHjej12B11-9795</strain>
    </source>
</reference>
<dbReference type="Proteomes" id="UP000823862">
    <property type="component" value="Unassembled WGS sequence"/>
</dbReference>
<organism evidence="1 2">
    <name type="scientific">Candidatus Bacteroides avicola</name>
    <dbReference type="NCBI Taxonomy" id="2838468"/>
    <lineage>
        <taxon>Bacteria</taxon>
        <taxon>Pseudomonadati</taxon>
        <taxon>Bacteroidota</taxon>
        <taxon>Bacteroidia</taxon>
        <taxon>Bacteroidales</taxon>
        <taxon>Bacteroidaceae</taxon>
        <taxon>Bacteroides</taxon>
    </lineage>
</organism>
<sequence length="134" mass="15249">MLYFAAQTIKDLRMKVLICSLCLALCAICQLKAEEEPIVIIEDLTAKELQDRRSVSMIPDVSHDNRIIYIRLLWPCEDLQVKVEDSEGTALFSGTPDMRTDTEYVLEIEGTGVQTCFIRINVDDRVYVGEFAVE</sequence>
<evidence type="ECO:0000313" key="1">
    <source>
        <dbReference type="EMBL" id="HJA86364.1"/>
    </source>
</evidence>